<organism evidence="1 2">
    <name type="scientific">Vibrio gallaecicus</name>
    <dbReference type="NCBI Taxonomy" id="552386"/>
    <lineage>
        <taxon>Bacteria</taxon>
        <taxon>Pseudomonadati</taxon>
        <taxon>Pseudomonadota</taxon>
        <taxon>Gammaproteobacteria</taxon>
        <taxon>Vibrionales</taxon>
        <taxon>Vibrionaceae</taxon>
        <taxon>Vibrio</taxon>
    </lineage>
</organism>
<reference evidence="1 2" key="1">
    <citation type="journal article" date="2024" name="ISME J.">
        <title>Tailless and filamentous prophages are predominant in marine Vibrio.</title>
        <authorList>
            <person name="Steensen K."/>
            <person name="Seneca J."/>
            <person name="Bartlau N."/>
            <person name="Yu X.A."/>
            <person name="Hussain F.A."/>
            <person name="Polz M.F."/>
        </authorList>
    </citation>
    <scope>NUCLEOTIDE SEQUENCE [LARGE SCALE GENOMIC DNA]</scope>
    <source>
        <strain evidence="1 2">10N.222.51.A1</strain>
    </source>
</reference>
<comment type="caution">
    <text evidence="1">The sequence shown here is derived from an EMBL/GenBank/DDBJ whole genome shotgun (WGS) entry which is preliminary data.</text>
</comment>
<proteinExistence type="predicted"/>
<evidence type="ECO:0000313" key="1">
    <source>
        <dbReference type="EMBL" id="MFA0570812.1"/>
    </source>
</evidence>
<evidence type="ECO:0000313" key="2">
    <source>
        <dbReference type="Proteomes" id="UP001570417"/>
    </source>
</evidence>
<dbReference type="EMBL" id="JBFRUW010000132">
    <property type="protein sequence ID" value="MFA0570812.1"/>
    <property type="molecule type" value="Genomic_DNA"/>
</dbReference>
<gene>
    <name evidence="1" type="ORF">AB4566_21415</name>
</gene>
<protein>
    <submittedName>
        <fullName evidence="1">Uncharacterized protein</fullName>
    </submittedName>
</protein>
<name>A0ABV4NH68_9VIBR</name>
<dbReference type="Proteomes" id="UP001570417">
    <property type="component" value="Unassembled WGS sequence"/>
</dbReference>
<keyword evidence="2" id="KW-1185">Reference proteome</keyword>
<accession>A0ABV4NH68</accession>
<dbReference type="RefSeq" id="WP_372268557.1">
    <property type="nucleotide sequence ID" value="NZ_JBFRUW010000132.1"/>
</dbReference>
<sequence length="138" mass="16053">MDTLFRISKQFRMKLEGLPTKERPLEIMTFPSGACELSSVLLANLLVKYGYKVLVVRGKRSVIDEAYSCEVYKEVGHTWLEVDGKIIDITADQFVDCEEAVIVSERTIFHDSFEIISKTFDMKDWLKENYRYLIATKR</sequence>